<dbReference type="SUPFAM" id="SSF46689">
    <property type="entry name" value="Homeodomain-like"/>
    <property type="match status" value="1"/>
</dbReference>
<evidence type="ECO:0000256" key="3">
    <source>
        <dbReference type="ARBA" id="ARBA00023163"/>
    </source>
</evidence>
<dbReference type="STRING" id="1194083.BN12_530014"/>
<dbReference type="RefSeq" id="WP_048551598.1">
    <property type="nucleotide sequence ID" value="NZ_HF570958.1"/>
</dbReference>
<dbReference type="Pfam" id="PF00440">
    <property type="entry name" value="TetR_N"/>
    <property type="match status" value="1"/>
</dbReference>
<dbReference type="SUPFAM" id="SSF48498">
    <property type="entry name" value="Tetracyclin repressor-like, C-terminal domain"/>
    <property type="match status" value="1"/>
</dbReference>
<dbReference type="Gene3D" id="1.10.10.60">
    <property type="entry name" value="Homeodomain-like"/>
    <property type="match status" value="1"/>
</dbReference>
<keyword evidence="1" id="KW-0805">Transcription regulation</keyword>
<dbReference type="GO" id="GO:0000976">
    <property type="term" value="F:transcription cis-regulatory region binding"/>
    <property type="evidence" value="ECO:0007669"/>
    <property type="project" value="TreeGrafter"/>
</dbReference>
<evidence type="ECO:0000256" key="4">
    <source>
        <dbReference type="PROSITE-ProRule" id="PRU00335"/>
    </source>
</evidence>
<feature type="compositionally biased region" description="Low complexity" evidence="5">
    <location>
        <begin position="216"/>
        <end position="229"/>
    </location>
</feature>
<dbReference type="PROSITE" id="PS50977">
    <property type="entry name" value="HTH_TETR_2"/>
    <property type="match status" value="1"/>
</dbReference>
<dbReference type="GO" id="GO:0003700">
    <property type="term" value="F:DNA-binding transcription factor activity"/>
    <property type="evidence" value="ECO:0007669"/>
    <property type="project" value="TreeGrafter"/>
</dbReference>
<evidence type="ECO:0000256" key="5">
    <source>
        <dbReference type="SAM" id="MobiDB-lite"/>
    </source>
</evidence>
<dbReference type="EMBL" id="CAJB01000385">
    <property type="protein sequence ID" value="CCH79680.1"/>
    <property type="molecule type" value="Genomic_DNA"/>
</dbReference>
<evidence type="ECO:0000259" key="6">
    <source>
        <dbReference type="PROSITE" id="PS50977"/>
    </source>
</evidence>
<evidence type="ECO:0000313" key="7">
    <source>
        <dbReference type="EMBL" id="CCH79680.1"/>
    </source>
</evidence>
<accession>A0A077M6L5</accession>
<evidence type="ECO:0000313" key="8">
    <source>
        <dbReference type="Proteomes" id="UP000035721"/>
    </source>
</evidence>
<keyword evidence="3" id="KW-0804">Transcription</keyword>
<dbReference type="InterPro" id="IPR036271">
    <property type="entry name" value="Tet_transcr_reg_TetR-rel_C_sf"/>
</dbReference>
<dbReference type="PANTHER" id="PTHR30055:SF234">
    <property type="entry name" value="HTH-TYPE TRANSCRIPTIONAL REGULATOR BETI"/>
    <property type="match status" value="1"/>
</dbReference>
<gene>
    <name evidence="7" type="ORF">BN12_530014</name>
</gene>
<keyword evidence="2 4" id="KW-0238">DNA-binding</keyword>
<dbReference type="InterPro" id="IPR009057">
    <property type="entry name" value="Homeodomain-like_sf"/>
</dbReference>
<dbReference type="Proteomes" id="UP000035721">
    <property type="component" value="Unassembled WGS sequence"/>
</dbReference>
<name>A0A077M6L5_9MICO</name>
<evidence type="ECO:0000256" key="1">
    <source>
        <dbReference type="ARBA" id="ARBA00023015"/>
    </source>
</evidence>
<dbReference type="OrthoDB" id="4567939at2"/>
<evidence type="ECO:0000256" key="2">
    <source>
        <dbReference type="ARBA" id="ARBA00023125"/>
    </source>
</evidence>
<dbReference type="PANTHER" id="PTHR30055">
    <property type="entry name" value="HTH-TYPE TRANSCRIPTIONAL REGULATOR RUTR"/>
    <property type="match status" value="1"/>
</dbReference>
<sequence length="240" mass="26258">MSASPDDLTEVVRAFTARFAPVEDDDAEARLRRRIMEVTLEIAAAEGVKGASLRRIAALTGMRTASLYSHFPEGKGELVSAALAEHLRGFYRTMAAALRVDESPGENLRRLVFAHTRWTLENPMIAPAILVLERAHAMHPIMTAEAARAIQELHDTYRDLLGRLLRAAGAQPGDAKHLAAQLIVLCDNADVWSASEMADETQEDAWLAVRRLLGRAGPSSRRRPGGAPRPQRKAGSPVRT</sequence>
<feature type="region of interest" description="Disordered" evidence="5">
    <location>
        <begin position="216"/>
        <end position="240"/>
    </location>
</feature>
<reference evidence="7 8" key="1">
    <citation type="journal article" date="2013" name="ISME J.">
        <title>A metabolic model for members of the genus Tetrasphaera involved in enhanced biological phosphorus removal.</title>
        <authorList>
            <person name="Kristiansen R."/>
            <person name="Nguyen H.T.T."/>
            <person name="Saunders A.M."/>
            <person name="Nielsen J.L."/>
            <person name="Wimmer R."/>
            <person name="Le V.Q."/>
            <person name="McIlroy S.J."/>
            <person name="Petrovski S."/>
            <person name="Seviour R.J."/>
            <person name="Calteau A."/>
            <person name="Nielsen K.L."/>
            <person name="Nielsen P.H."/>
        </authorList>
    </citation>
    <scope>NUCLEOTIDE SEQUENCE [LARGE SCALE GENOMIC DNA]</scope>
    <source>
        <strain evidence="7 8">T1-X7</strain>
    </source>
</reference>
<keyword evidence="8" id="KW-1185">Reference proteome</keyword>
<proteinExistence type="predicted"/>
<dbReference type="AlphaFoldDB" id="A0A077M6L5"/>
<dbReference type="InterPro" id="IPR050109">
    <property type="entry name" value="HTH-type_TetR-like_transc_reg"/>
</dbReference>
<comment type="caution">
    <text evidence="7">The sequence shown here is derived from an EMBL/GenBank/DDBJ whole genome shotgun (WGS) entry which is preliminary data.</text>
</comment>
<organism evidence="7 8">
    <name type="scientific">Nostocoides japonicum T1-X7</name>
    <dbReference type="NCBI Taxonomy" id="1194083"/>
    <lineage>
        <taxon>Bacteria</taxon>
        <taxon>Bacillati</taxon>
        <taxon>Actinomycetota</taxon>
        <taxon>Actinomycetes</taxon>
        <taxon>Micrococcales</taxon>
        <taxon>Intrasporangiaceae</taxon>
        <taxon>Nostocoides</taxon>
    </lineage>
</organism>
<dbReference type="InterPro" id="IPR001647">
    <property type="entry name" value="HTH_TetR"/>
</dbReference>
<feature type="DNA-binding region" description="H-T-H motif" evidence="4">
    <location>
        <begin position="52"/>
        <end position="71"/>
    </location>
</feature>
<feature type="domain" description="HTH tetR-type" evidence="6">
    <location>
        <begin position="29"/>
        <end position="89"/>
    </location>
</feature>
<protein>
    <recommendedName>
        <fullName evidence="6">HTH tetR-type domain-containing protein</fullName>
    </recommendedName>
</protein>
<dbReference type="Gene3D" id="1.10.357.10">
    <property type="entry name" value="Tetracycline Repressor, domain 2"/>
    <property type="match status" value="1"/>
</dbReference>